<evidence type="ECO:0000313" key="2">
    <source>
        <dbReference type="Proteomes" id="UP000308760"/>
    </source>
</evidence>
<sequence>MVASMKTTVVIADALLEEARQRARAEGTTLRTLIEEGLRLALAKPQGGKSGYVMADHSVGGDGLHPDVQGLSWAEIRELSYGDRL</sequence>
<reference evidence="2" key="1">
    <citation type="submission" date="2019-04" db="EMBL/GenBank/DDBJ databases">
        <title>Nocardioides xinjiangensis sp. nov.</title>
        <authorList>
            <person name="Liu S."/>
        </authorList>
    </citation>
    <scope>NUCLEOTIDE SEQUENCE [LARGE SCALE GENOMIC DNA]</scope>
    <source>
        <strain evidence="2">18</strain>
    </source>
</reference>
<dbReference type="Proteomes" id="UP000308760">
    <property type="component" value="Unassembled WGS sequence"/>
</dbReference>
<organism evidence="1 2">
    <name type="scientific">Glycomyces buryatensis</name>
    <dbReference type="NCBI Taxonomy" id="2570927"/>
    <lineage>
        <taxon>Bacteria</taxon>
        <taxon>Bacillati</taxon>
        <taxon>Actinomycetota</taxon>
        <taxon>Actinomycetes</taxon>
        <taxon>Glycomycetales</taxon>
        <taxon>Glycomycetaceae</taxon>
        <taxon>Glycomyces</taxon>
    </lineage>
</organism>
<protein>
    <submittedName>
        <fullName evidence="1">DUF2191 domain-containing protein</fullName>
    </submittedName>
</protein>
<name>A0A4S8QKN9_9ACTN</name>
<reference evidence="1 2" key="2">
    <citation type="submission" date="2019-05" db="EMBL/GenBank/DDBJ databases">
        <title>Glycomyces buryatensis sp. nov.</title>
        <authorList>
            <person name="Nikitina E."/>
        </authorList>
    </citation>
    <scope>NUCLEOTIDE SEQUENCE [LARGE SCALE GENOMIC DNA]</scope>
    <source>
        <strain evidence="1 2">18</strain>
    </source>
</reference>
<gene>
    <name evidence="1" type="ORF">FAB82_12120</name>
</gene>
<dbReference type="EMBL" id="STGY01000046">
    <property type="protein sequence ID" value="THV41304.1"/>
    <property type="molecule type" value="Genomic_DNA"/>
</dbReference>
<keyword evidence="2" id="KW-1185">Reference proteome</keyword>
<proteinExistence type="predicted"/>
<evidence type="ECO:0000313" key="1">
    <source>
        <dbReference type="EMBL" id="THV41304.1"/>
    </source>
</evidence>
<dbReference type="AlphaFoldDB" id="A0A4S8QKN9"/>
<dbReference type="OrthoDB" id="7376298at2"/>
<accession>A0A4S8QKN9</accession>
<comment type="caution">
    <text evidence="1">The sequence shown here is derived from an EMBL/GenBank/DDBJ whole genome shotgun (WGS) entry which is preliminary data.</text>
</comment>